<keyword evidence="4 5" id="KW-0472">Membrane</keyword>
<protein>
    <submittedName>
        <fullName evidence="6">4-hydroxybenzoate polyprenyltransferase</fullName>
    </submittedName>
</protein>
<sequence>MGRSLLLSCHPIPTLAVTVIATVLTAVTGNSIGTCALVALAVLTGQLSIGWSNDLIDARRDRAAGRTDKPVARGAISRRSVIIAITASVILTVPLALGLGWRAGLVQLAGTAAGWAYNFGIKSTVLSPAPYVVAFGGLPAIATLALPGGGWPPWWALVAGALLGVSAHFGNVLPDIDEDAAAGVHGLPHRIGRLGSAVAASGSVLVAVAVVVLGRGSTPTPVDWGGLVAAAILAAAGFWRARRDHRSEAAFLCTVGAAAVCVVLIAISGALR</sequence>
<evidence type="ECO:0000313" key="6">
    <source>
        <dbReference type="EMBL" id="PRZ43029.1"/>
    </source>
</evidence>
<evidence type="ECO:0000256" key="1">
    <source>
        <dbReference type="ARBA" id="ARBA00004141"/>
    </source>
</evidence>
<proteinExistence type="predicted"/>
<evidence type="ECO:0000256" key="2">
    <source>
        <dbReference type="ARBA" id="ARBA00022692"/>
    </source>
</evidence>
<reference evidence="6 7" key="1">
    <citation type="submission" date="2018-03" db="EMBL/GenBank/DDBJ databases">
        <title>Genomic Encyclopedia of Archaeal and Bacterial Type Strains, Phase II (KMG-II): from individual species to whole genera.</title>
        <authorList>
            <person name="Goeker M."/>
        </authorList>
    </citation>
    <scope>NUCLEOTIDE SEQUENCE [LARGE SCALE GENOMIC DNA]</scope>
    <source>
        <strain evidence="6 7">DSM 100065</strain>
    </source>
</reference>
<evidence type="ECO:0000256" key="5">
    <source>
        <dbReference type="SAM" id="Phobius"/>
    </source>
</evidence>
<dbReference type="GO" id="GO:0016765">
    <property type="term" value="F:transferase activity, transferring alkyl or aryl (other than methyl) groups"/>
    <property type="evidence" value="ECO:0007669"/>
    <property type="project" value="InterPro"/>
</dbReference>
<dbReference type="AlphaFoldDB" id="A0A2T1A341"/>
<keyword evidence="7" id="KW-1185">Reference proteome</keyword>
<keyword evidence="2 5" id="KW-0812">Transmembrane</keyword>
<evidence type="ECO:0000313" key="7">
    <source>
        <dbReference type="Proteomes" id="UP000237752"/>
    </source>
</evidence>
<evidence type="ECO:0000256" key="3">
    <source>
        <dbReference type="ARBA" id="ARBA00022989"/>
    </source>
</evidence>
<feature type="transmembrane region" description="Helical" evidence="5">
    <location>
        <begin position="154"/>
        <end position="173"/>
    </location>
</feature>
<dbReference type="CDD" id="cd13956">
    <property type="entry name" value="PT_UbiA"/>
    <property type="match status" value="1"/>
</dbReference>
<feature type="transmembrane region" description="Helical" evidence="5">
    <location>
        <begin position="129"/>
        <end position="148"/>
    </location>
</feature>
<dbReference type="InterPro" id="IPR000537">
    <property type="entry name" value="UbiA_prenyltransferase"/>
</dbReference>
<dbReference type="Gene3D" id="1.10.357.140">
    <property type="entry name" value="UbiA prenyltransferase"/>
    <property type="match status" value="1"/>
</dbReference>
<dbReference type="GO" id="GO:0016020">
    <property type="term" value="C:membrane"/>
    <property type="evidence" value="ECO:0007669"/>
    <property type="project" value="UniProtKB-SubCell"/>
</dbReference>
<dbReference type="Proteomes" id="UP000237752">
    <property type="component" value="Unassembled WGS sequence"/>
</dbReference>
<evidence type="ECO:0000256" key="4">
    <source>
        <dbReference type="ARBA" id="ARBA00023136"/>
    </source>
</evidence>
<name>A0A2T1A341_9ACTN</name>
<feature type="transmembrane region" description="Helical" evidence="5">
    <location>
        <begin position="222"/>
        <end position="239"/>
    </location>
</feature>
<keyword evidence="6" id="KW-0808">Transferase</keyword>
<feature type="transmembrane region" description="Helical" evidence="5">
    <location>
        <begin position="251"/>
        <end position="271"/>
    </location>
</feature>
<dbReference type="OrthoDB" id="3212588at2"/>
<dbReference type="EMBL" id="PVUE01000003">
    <property type="protein sequence ID" value="PRZ43029.1"/>
    <property type="molecule type" value="Genomic_DNA"/>
</dbReference>
<gene>
    <name evidence="6" type="ORF">CLV47_10385</name>
</gene>
<organism evidence="6 7">
    <name type="scientific">Antricoccus suffuscus</name>
    <dbReference type="NCBI Taxonomy" id="1629062"/>
    <lineage>
        <taxon>Bacteria</taxon>
        <taxon>Bacillati</taxon>
        <taxon>Actinomycetota</taxon>
        <taxon>Actinomycetes</taxon>
        <taxon>Geodermatophilales</taxon>
        <taxon>Antricoccaceae</taxon>
        <taxon>Antricoccus</taxon>
    </lineage>
</organism>
<dbReference type="Pfam" id="PF01040">
    <property type="entry name" value="UbiA"/>
    <property type="match status" value="1"/>
</dbReference>
<keyword evidence="3 5" id="KW-1133">Transmembrane helix</keyword>
<dbReference type="RefSeq" id="WP_106348013.1">
    <property type="nucleotide sequence ID" value="NZ_PVUE01000003.1"/>
</dbReference>
<accession>A0A2T1A341</accession>
<feature type="transmembrane region" description="Helical" evidence="5">
    <location>
        <begin position="194"/>
        <end position="216"/>
    </location>
</feature>
<feature type="transmembrane region" description="Helical" evidence="5">
    <location>
        <begin position="76"/>
        <end position="93"/>
    </location>
</feature>
<comment type="subcellular location">
    <subcellularLocation>
        <location evidence="1">Membrane</location>
        <topology evidence="1">Multi-pass membrane protein</topology>
    </subcellularLocation>
</comment>
<dbReference type="InterPro" id="IPR044878">
    <property type="entry name" value="UbiA_sf"/>
</dbReference>
<comment type="caution">
    <text evidence="6">The sequence shown here is derived from an EMBL/GenBank/DDBJ whole genome shotgun (WGS) entry which is preliminary data.</text>
</comment>